<dbReference type="InterPro" id="IPR041033">
    <property type="entry name" value="SpaA_PFL_dom_1"/>
</dbReference>
<dbReference type="SUPFAM" id="SSF49478">
    <property type="entry name" value="Cna protein B-type domain"/>
    <property type="match status" value="18"/>
</dbReference>
<evidence type="ECO:0000259" key="8">
    <source>
        <dbReference type="PROSITE" id="PS50847"/>
    </source>
</evidence>
<feature type="domain" description="Gram-positive cocci surface proteins LPxTG" evidence="8">
    <location>
        <begin position="2296"/>
        <end position="2331"/>
    </location>
</feature>
<dbReference type="NCBIfam" id="TIGR01167">
    <property type="entry name" value="LPXTG_anchor"/>
    <property type="match status" value="1"/>
</dbReference>
<comment type="subcellular location">
    <subcellularLocation>
        <location evidence="1">Secreted</location>
        <location evidence="1">Cell wall</location>
    </subcellularLocation>
</comment>
<sequence>MSKGNKGEIKMKGRKAFKVLFEVIACIVLVGSVLSNVLVPESTVIAAKDISHLIVKEKHDFHVIRGGQEIPVIKDGVVQDPVPIFNVGDRVRFIYRFRIDNLIDVEAGDSFKIDLPDQQYIHIPDSLSDLPLESGTGEPLGVWKIQDGQILATVNDLVASSDWAENGFFEVEGKLIREGKNIEIQQEGDLTITIDIEPDPGEEPGEPGDHKDIPELPERFDDFYKEGNQWSGENIIHWNTSFNLDQLRNMFNGVHVVQKRKMMFIDELAPQTFLLNQPSINVPIYFPTKEGKLGDNTMAVVDLVKSGLAEEMIPKIGETKEEFSNRMQESGAVVYGVYDNTLFVSLGDVPGNGITYYDVFGGKESFESEIDKLVHKDKILQEQADRMKMIYGSEGPTQGSIVGFGICFDVVVEGETGDYKNQATLKWMEDGDETDEIEVKFTRVTGGLDVVKAGSVLINKVDGETGARIPGVVFQLLKWNDSEGKYEQYTPRDGGEVQRKTDGDGKVTFAKLEDGSYKIEEVEGVEGYLDEVVITPDNGEFKISSSDERGFTFKVENFAKPALVEKMVKKVWEDGENQDGLRPAKIGVQLYGDDKAVGAEIELNAGNNWSYTWKDLPEKANGKTIKYTVKETGVPKGYESASEVIDGRIVLTNRYTPGVTKISTQKVWEDGENQDGLRPAKIGVQLYGDDKAVGAEIELNAGNNWSYTWKDLPEKANGHTIKYTVKETGIPKGYESSSEVIDGRIVLTNRYTPGVTKISTQKVWEDGENQDGLRPAKIGVQLYGDDKAVGAEIELNAGNNWSYTWKDLPEKASGKTIKYTVKETGVPKGYESASEVIDGRIVLTNRHTPAVTTIRTEKVWEDGENQDGLRPAKIGVQLYGDDKAVGAEIELNAGNNWSYTWKDLPEKANGKTIKYTVKEIGVPKGYESTSEVIDGRIVLTNRHTPGVTKISTQKVWEDGEDQDGLRPGNIRVQLYGDGEAVGDEVILNVANNWRYTWKDLPEKASGKTIKYTVKETGVPKGYESTSKVIDGRIVLTNRHTPGVTKISTQKVWEDGEDQDGLRPGNIRVQLYGNGEAVGDEVILNVANNWRYTWKDLPEKTNGKTIKYTVKETGVPKGYESTSEVIDGRIVLTNRHTPGVTRISTQKVWEDGENQDGLRPAKISVQLYGDDKAVGTAIELNAGNNWSYTWKDLPEKANGKTIKYTVKETGVPKGYESTSEVIDGRIVLTNRHTPGVTKISTQKVWEDGENQDGLRPAKIGVQLYGDDKAVGAEIELNAGNNWSYTWKDLPEKANGKTIKYTVKEIGVPKGYESTSEVIDGRIVLTNRHTPGVTKISTQKVWEDGEDQDGLRPGNIRVQLYGDGEAVGDEVILNVANNWRYTWKDLPEKANGNTIKYTVKETGIPKGYESTSEVIDGRIVLTNRYTPGVTKISTQKVWEDGENQDGLRPAKIGVQLYGDDKAVGAEIELNAGNNWSYTWKDLPEKASGKTIKYTVKETGVRKGYESTSEVIDGRIVLTNRHTPAVTTIRTEKVWEDGENQDGLRPAKIGVQLYGDDKAVGTEIELNADNNWSYTWKELPEKANGNTIKYTVKETGVPKGYESTSEVIDGRIVLTNRHTPGVTKISTQKVWEDGENQDGLRPAKVGVQLYGDDKAVGTEIELNADNNWSYTWKDLPEKANGKTIKYTVKETGVPKGYESTSEVIDGRIVLTNRHTPAVTTIRTEKVWEDGENQDGLRPAKIGVQLYGDDKAVGTEIELNAGNNWSYTWKDLPEKANGKTIKYTVKETGVPKGYKSTSEVIDGRIVLTNRHTPAVTTIRTEKVWEDGEDQDGLRPGNIRVQLYGDGEAVGDEVILNVANNWCYTWKDLPEKAKGHTIKYTVKETGVPKGYESTSEVIDGRIVLTNRHTPAVTTIRTEKVWEDGEDQDGLRPAKIGVQLYGDDKAVGTEIELNAGNNWSYTWKDLPEKAKGNTIKYTVKETGVPKGYESTSEVIDGRIVLTNRHTPAVTTIRTEKVWEDGENQDGLRPENIRVQLYGDGEAVGDEVILNTANNWNYTWKDLPEKAKGKTINYEVKETGIPKGYKSTSEMIDGRMVITNHYTPEMVTIRGEKVWEDNDDQAKKRPESITVNLLANNKVIISQEVTAKTGWAYQFVNLPKYIQGAEVAYRITEDVVPEYTTNIEGNTIINSYILDKTNVRVTKYWDDQNNSAGLRPKSVKVQLLADGEKYGEEIILNEANDWKYTWQELEAKNKKGEKIKYTIAEVDVPEGYKESITDDGTGNIIVTNTYKVDKPLIKKDWILPKTGEEKARFAILAGVIIIALSLLIYIVRRKNAEK</sequence>
<gene>
    <name evidence="9" type="ORF">CBF29_03710</name>
</gene>
<evidence type="ECO:0000256" key="7">
    <source>
        <dbReference type="SAM" id="Phobius"/>
    </source>
</evidence>
<keyword evidence="7" id="KW-0812">Transmembrane</keyword>
<dbReference type="EMBL" id="NGKA01000004">
    <property type="protein sequence ID" value="RSU14001.1"/>
    <property type="molecule type" value="Genomic_DNA"/>
</dbReference>
<keyword evidence="10" id="KW-1185">Reference proteome</keyword>
<dbReference type="GO" id="GO:0007155">
    <property type="term" value="P:cell adhesion"/>
    <property type="evidence" value="ECO:0007669"/>
    <property type="project" value="InterPro"/>
</dbReference>
<dbReference type="InterPro" id="IPR011252">
    <property type="entry name" value="Fibrogen-bd_dom1"/>
</dbReference>
<evidence type="ECO:0000256" key="3">
    <source>
        <dbReference type="ARBA" id="ARBA00022525"/>
    </source>
</evidence>
<dbReference type="Gene3D" id="2.60.40.1140">
    <property type="entry name" value="Collagen-binding surface protein Cna, B-type domain"/>
    <property type="match status" value="18"/>
</dbReference>
<organism evidence="9 10">
    <name type="scientific">Vagococcus elongatus</name>
    <dbReference type="NCBI Taxonomy" id="180344"/>
    <lineage>
        <taxon>Bacteria</taxon>
        <taxon>Bacillati</taxon>
        <taxon>Bacillota</taxon>
        <taxon>Bacilli</taxon>
        <taxon>Lactobacillales</taxon>
        <taxon>Enterococcaceae</taxon>
        <taxon>Vagococcus</taxon>
    </lineage>
</organism>
<feature type="compositionally biased region" description="Acidic residues" evidence="6">
    <location>
        <begin position="196"/>
        <end position="206"/>
    </location>
</feature>
<dbReference type="Proteomes" id="UP000287605">
    <property type="component" value="Unassembled WGS sequence"/>
</dbReference>
<keyword evidence="3" id="KW-0964">Secreted</keyword>
<evidence type="ECO:0000256" key="1">
    <source>
        <dbReference type="ARBA" id="ARBA00004191"/>
    </source>
</evidence>
<feature type="compositionally biased region" description="Basic and acidic residues" evidence="6">
    <location>
        <begin position="207"/>
        <end position="216"/>
    </location>
</feature>
<dbReference type="InterPro" id="IPR008966">
    <property type="entry name" value="Adhesion_dom_sf"/>
</dbReference>
<dbReference type="InterPro" id="IPR019931">
    <property type="entry name" value="LPXTG_anchor"/>
</dbReference>
<dbReference type="Gene3D" id="2.60.40.10">
    <property type="entry name" value="Immunoglobulins"/>
    <property type="match status" value="1"/>
</dbReference>
<dbReference type="OrthoDB" id="1744455at2"/>
<keyword evidence="4" id="KW-0732">Signal</keyword>
<name>A0A430B172_9ENTE</name>
<dbReference type="CDD" id="cd00222">
    <property type="entry name" value="CollagenBindB"/>
    <property type="match status" value="18"/>
</dbReference>
<keyword evidence="7" id="KW-1133">Transmembrane helix</keyword>
<dbReference type="Pfam" id="PF05738">
    <property type="entry name" value="Cna_B"/>
    <property type="match status" value="18"/>
</dbReference>
<proteinExistence type="predicted"/>
<evidence type="ECO:0000256" key="4">
    <source>
        <dbReference type="ARBA" id="ARBA00022729"/>
    </source>
</evidence>
<protein>
    <recommendedName>
        <fullName evidence="8">Gram-positive cocci surface proteins LPxTG domain-containing protein</fullName>
    </recommendedName>
</protein>
<dbReference type="Pfam" id="PF17802">
    <property type="entry name" value="SpaA"/>
    <property type="match status" value="1"/>
</dbReference>
<feature type="region of interest" description="Disordered" evidence="6">
    <location>
        <begin position="196"/>
        <end position="216"/>
    </location>
</feature>
<dbReference type="SUPFAM" id="SSF49401">
    <property type="entry name" value="Bacterial adhesins"/>
    <property type="match status" value="1"/>
</dbReference>
<accession>A0A430B172</accession>
<keyword evidence="2" id="KW-0134">Cell wall</keyword>
<keyword evidence="7" id="KW-0472">Membrane</keyword>
<comment type="caution">
    <text evidence="9">The sequence shown here is derived from an EMBL/GenBank/DDBJ whole genome shotgun (WGS) entry which is preliminary data.</text>
</comment>
<evidence type="ECO:0000313" key="9">
    <source>
        <dbReference type="EMBL" id="RSU14001.1"/>
    </source>
</evidence>
<evidence type="ECO:0000256" key="5">
    <source>
        <dbReference type="ARBA" id="ARBA00023088"/>
    </source>
</evidence>
<dbReference type="PROSITE" id="PS50847">
    <property type="entry name" value="GRAM_POS_ANCHORING"/>
    <property type="match status" value="1"/>
</dbReference>
<dbReference type="Pfam" id="PF00746">
    <property type="entry name" value="Gram_pos_anchor"/>
    <property type="match status" value="1"/>
</dbReference>
<evidence type="ECO:0000313" key="10">
    <source>
        <dbReference type="Proteomes" id="UP000287605"/>
    </source>
</evidence>
<evidence type="ECO:0000256" key="6">
    <source>
        <dbReference type="SAM" id="MobiDB-lite"/>
    </source>
</evidence>
<evidence type="ECO:0000256" key="2">
    <source>
        <dbReference type="ARBA" id="ARBA00022512"/>
    </source>
</evidence>
<dbReference type="InterPro" id="IPR008454">
    <property type="entry name" value="Collagen-bd_Cna-like_B-typ_dom"/>
</dbReference>
<feature type="transmembrane region" description="Helical" evidence="7">
    <location>
        <begin position="2306"/>
        <end position="2324"/>
    </location>
</feature>
<reference evidence="9 10" key="1">
    <citation type="submission" date="2017-05" db="EMBL/GenBank/DDBJ databases">
        <title>Vagococcus spp. assemblies.</title>
        <authorList>
            <person name="Gulvik C.A."/>
        </authorList>
    </citation>
    <scope>NUCLEOTIDE SEQUENCE [LARGE SCALE GENOMIC DNA]</scope>
    <source>
        <strain evidence="9 10">CCUG 51432</strain>
    </source>
</reference>
<dbReference type="InterPro" id="IPR013783">
    <property type="entry name" value="Ig-like_fold"/>
</dbReference>
<dbReference type="Gene3D" id="2.60.40.1280">
    <property type="match status" value="1"/>
</dbReference>
<keyword evidence="5" id="KW-0572">Peptidoglycan-anchor</keyword>